<feature type="transmembrane region" description="Helical" evidence="5">
    <location>
        <begin position="614"/>
        <end position="634"/>
    </location>
</feature>
<keyword evidence="2 5" id="KW-0812">Transmembrane</keyword>
<reference evidence="7 8" key="2">
    <citation type="journal article" date="2013" name="PLoS ONE">
        <title>Whole genome mapping and re-organization of the nuclear and mitochondrial genomes of Babesia microti isolates.</title>
        <authorList>
            <person name="Cornillot E."/>
            <person name="Dassouli A."/>
            <person name="Garg A."/>
            <person name="Pachikara N."/>
            <person name="Randazzo S."/>
            <person name="Depoix D."/>
            <person name="Carcy B."/>
            <person name="Delbecq S."/>
            <person name="Frutos R."/>
            <person name="Silva J.C."/>
            <person name="Sutton R."/>
            <person name="Krause P.J."/>
            <person name="Mamoun C.B."/>
        </authorList>
    </citation>
    <scope>NUCLEOTIDE SEQUENCE [LARGE SCALE GENOMIC DNA]</scope>
    <source>
        <strain evidence="7 8">RI</strain>
    </source>
</reference>
<feature type="transmembrane region" description="Helical" evidence="5">
    <location>
        <begin position="592"/>
        <end position="608"/>
    </location>
</feature>
<keyword evidence="7" id="KW-0012">Acyltransferase</keyword>
<dbReference type="EC" id="2.3.-.-" evidence="7"/>
<accession>A0A1R4AAD1</accession>
<dbReference type="GO" id="GO:0006506">
    <property type="term" value="P:GPI anchor biosynthetic process"/>
    <property type="evidence" value="ECO:0007669"/>
    <property type="project" value="InterPro"/>
</dbReference>
<reference evidence="7 8" key="1">
    <citation type="journal article" date="2012" name="Nucleic Acids Res.">
        <title>Sequencing of the smallest Apicomplexan genome from the human pathogen Babesia microti.</title>
        <authorList>
            <person name="Cornillot E."/>
            <person name="Hadj-Kaddour K."/>
            <person name="Dassouli A."/>
            <person name="Noel B."/>
            <person name="Ranwez V."/>
            <person name="Vacherie B."/>
            <person name="Augagneur Y."/>
            <person name="Bres V."/>
            <person name="Duclos A."/>
            <person name="Randazzo S."/>
            <person name="Carcy B."/>
            <person name="Debierre-Grockiego F."/>
            <person name="Delbecq S."/>
            <person name="Moubri-Menage K."/>
            <person name="Shams-Eldin H."/>
            <person name="Usmani-Brown S."/>
            <person name="Bringaud F."/>
            <person name="Wincker P."/>
            <person name="Vivares C.P."/>
            <person name="Schwarz R.T."/>
            <person name="Schetters T.P."/>
            <person name="Krause P.J."/>
            <person name="Gorenflot A."/>
            <person name="Berry V."/>
            <person name="Barbe V."/>
            <person name="Ben Mamoun C."/>
        </authorList>
    </citation>
    <scope>NUCLEOTIDE SEQUENCE [LARGE SCALE GENOMIC DNA]</scope>
    <source>
        <strain evidence="7 8">RI</strain>
    </source>
</reference>
<dbReference type="Proteomes" id="UP000002899">
    <property type="component" value="Chromosome II"/>
</dbReference>
<evidence type="ECO:0000256" key="4">
    <source>
        <dbReference type="ARBA" id="ARBA00023136"/>
    </source>
</evidence>
<dbReference type="OrthoDB" id="15270at2759"/>
<keyword evidence="3 5" id="KW-1133">Transmembrane helix</keyword>
<feature type="transmembrane region" description="Helical" evidence="5">
    <location>
        <begin position="401"/>
        <end position="422"/>
    </location>
</feature>
<feature type="transmembrane region" description="Helical" evidence="5">
    <location>
        <begin position="373"/>
        <end position="394"/>
    </location>
</feature>
<name>A0A1R4AAD1_BABMR</name>
<dbReference type="GO" id="GO:0032216">
    <property type="term" value="F:glucosaminyl-phosphatidylinositol O-acyltransferase activity"/>
    <property type="evidence" value="ECO:0007669"/>
    <property type="project" value="TreeGrafter"/>
</dbReference>
<feature type="transmembrane region" description="Helical" evidence="5">
    <location>
        <begin position="170"/>
        <end position="188"/>
    </location>
</feature>
<feature type="transmembrane region" description="Helical" evidence="5">
    <location>
        <begin position="520"/>
        <end position="542"/>
    </location>
</feature>
<dbReference type="VEuPathDB" id="PiroplasmaDB:BMR1_02g01901"/>
<dbReference type="GO" id="GO:0072659">
    <property type="term" value="P:protein localization to plasma membrane"/>
    <property type="evidence" value="ECO:0007669"/>
    <property type="project" value="TreeGrafter"/>
</dbReference>
<dbReference type="GeneID" id="24424165"/>
<evidence type="ECO:0000256" key="2">
    <source>
        <dbReference type="ARBA" id="ARBA00022692"/>
    </source>
</evidence>
<feature type="transmembrane region" description="Helical" evidence="5">
    <location>
        <begin position="344"/>
        <end position="361"/>
    </location>
</feature>
<evidence type="ECO:0000256" key="3">
    <source>
        <dbReference type="ARBA" id="ARBA00022989"/>
    </source>
</evidence>
<feature type="transmembrane region" description="Helical" evidence="5">
    <location>
        <begin position="442"/>
        <end position="463"/>
    </location>
</feature>
<dbReference type="PANTHER" id="PTHR20661">
    <property type="entry name" value="PHOSPHATIDYLINOSITOL-GLYCAN BIOSYNTHESIS CLASS W PROTEIN"/>
    <property type="match status" value="1"/>
</dbReference>
<keyword evidence="6" id="KW-0732">Signal</keyword>
<feature type="transmembrane region" description="Helical" evidence="5">
    <location>
        <begin position="225"/>
        <end position="241"/>
    </location>
</feature>
<feature type="transmembrane region" description="Helical" evidence="5">
    <location>
        <begin position="314"/>
        <end position="332"/>
    </location>
</feature>
<feature type="transmembrane region" description="Helical" evidence="5">
    <location>
        <begin position="200"/>
        <end position="219"/>
    </location>
</feature>
<dbReference type="GO" id="GO:0005783">
    <property type="term" value="C:endoplasmic reticulum"/>
    <property type="evidence" value="ECO:0007669"/>
    <property type="project" value="TreeGrafter"/>
</dbReference>
<feature type="transmembrane region" description="Helical" evidence="5">
    <location>
        <begin position="548"/>
        <end position="572"/>
    </location>
</feature>
<feature type="chain" id="PRO_5010181671" evidence="6">
    <location>
        <begin position="18"/>
        <end position="711"/>
    </location>
</feature>
<dbReference type="GO" id="GO:0016020">
    <property type="term" value="C:membrane"/>
    <property type="evidence" value="ECO:0007669"/>
    <property type="project" value="UniProtKB-SubCell"/>
</dbReference>
<evidence type="ECO:0000256" key="1">
    <source>
        <dbReference type="ARBA" id="ARBA00004141"/>
    </source>
</evidence>
<protein>
    <submittedName>
        <fullName evidence="7">Multiple TM. Not a GPI protein</fullName>
        <ecNumber evidence="7">2.3.-.-</ecNumber>
    </submittedName>
</protein>
<keyword evidence="8" id="KW-1185">Reference proteome</keyword>
<organism evidence="7 8">
    <name type="scientific">Babesia microti (strain RI)</name>
    <dbReference type="NCBI Taxonomy" id="1133968"/>
    <lineage>
        <taxon>Eukaryota</taxon>
        <taxon>Sar</taxon>
        <taxon>Alveolata</taxon>
        <taxon>Apicomplexa</taxon>
        <taxon>Aconoidasida</taxon>
        <taxon>Piroplasmida</taxon>
        <taxon>Babesiidae</taxon>
        <taxon>Babesia</taxon>
    </lineage>
</organism>
<keyword evidence="4 5" id="KW-0472">Membrane</keyword>
<dbReference type="RefSeq" id="XP_021338156.1">
    <property type="nucleotide sequence ID" value="XM_021481523.1"/>
</dbReference>
<evidence type="ECO:0000313" key="8">
    <source>
        <dbReference type="Proteomes" id="UP000002899"/>
    </source>
</evidence>
<dbReference type="AlphaFoldDB" id="A0A1R4AAD1"/>
<feature type="transmembrane region" description="Helical" evidence="5">
    <location>
        <begin position="273"/>
        <end position="294"/>
    </location>
</feature>
<proteinExistence type="predicted"/>
<evidence type="ECO:0000256" key="6">
    <source>
        <dbReference type="SAM" id="SignalP"/>
    </source>
</evidence>
<evidence type="ECO:0000313" key="7">
    <source>
        <dbReference type="EMBL" id="SJK85952.1"/>
    </source>
</evidence>
<dbReference type="EMBL" id="FO082872">
    <property type="protein sequence ID" value="SJK85952.1"/>
    <property type="molecule type" value="Genomic_DNA"/>
</dbReference>
<feature type="signal peptide" evidence="6">
    <location>
        <begin position="1"/>
        <end position="17"/>
    </location>
</feature>
<comment type="subcellular location">
    <subcellularLocation>
        <location evidence="1">Membrane</location>
        <topology evidence="1">Multi-pass membrane protein</topology>
    </subcellularLocation>
</comment>
<keyword evidence="7" id="KW-0808">Transferase</keyword>
<sequence>MWHKLLIALASACPINPLFPLAPEYIGPKTRATLACIIDWHIKNNLTEFSALAKSVWGIYTPFNNLDEFIEELNKVQIINDKNEQSSKLDYSSAINTSGLSSVFKPTSIKCLTNKRSYGKIKISYDLTLPSNLDFNKVQNILRGCVFRIPPDMYESIIESQAPDQVYNEISVIMISIVAILSVALSIIHKCTLKKKSNKLNIYMEFESILYMLIPFITIALYKKFLYLVLLAQLLFLFIYFKRNRNDFNWPTDKELYTRQLLSSKGTFEFITIIRVALFISVYISITAVDFITFSPLLFKSKHEGLSLMDTGEGLFILIASIVSPISIHYKSKTKDLNTFRESLKKSLILFGMGIFRLIVTKSIDYRTPITEYGAMGNFFIVMGTVSFIAESIVHFSSHKISFGIALCYSILYDIVIFKYELGKLLSNNPRNTFLLMNLECLLNIAGLLPLYLFGHTLGYYLIAIDEKQKTQTNIMGKANQNQPEKSRFMRLFSRMPTISSESKSNDDDPNLGYAKIKTLLGIAVGTMLLYIILGSVGFETWRCMANLMYNLFLLSTVCITLLLSLIFTIYFEPYDTTETMRMLNKNPLHTFIYANVITGLINITIQAKLMPMYINAVILFAYSLSFIAFAYVFNGWKDGNLKLTIPEFTYDTIGYQHVELSQLNLSNTLPHQANVDYQTTSSHDGRMNSLREKLDILRTKVGRMSNTDTV</sequence>
<dbReference type="Pfam" id="PF06423">
    <property type="entry name" value="GWT1"/>
    <property type="match status" value="1"/>
</dbReference>
<reference evidence="7 8" key="3">
    <citation type="journal article" date="2016" name="Sci. Rep.">
        <title>Genome-wide diversity and gene expression profiling of Babesia microti isolates identify polymorphic genes that mediate host-pathogen interactions.</title>
        <authorList>
            <person name="Silva J.C."/>
            <person name="Cornillot E."/>
            <person name="McCracken C."/>
            <person name="Usmani-Brown S."/>
            <person name="Dwivedi A."/>
            <person name="Ifeonu O.O."/>
            <person name="Crabtree J."/>
            <person name="Gotia H.T."/>
            <person name="Virji A.Z."/>
            <person name="Reynes C."/>
            <person name="Colinge J."/>
            <person name="Kumar V."/>
            <person name="Lawres L."/>
            <person name="Pazzi J.E."/>
            <person name="Pablo J.V."/>
            <person name="Hung C."/>
            <person name="Brancato J."/>
            <person name="Kumari P."/>
            <person name="Orvis J."/>
            <person name="Tretina K."/>
            <person name="Chibucos M."/>
            <person name="Ott S."/>
            <person name="Sadzewicz L."/>
            <person name="Sengamalay N."/>
            <person name="Shetty A.C."/>
            <person name="Su Q."/>
            <person name="Tallon L."/>
            <person name="Fraser C.M."/>
            <person name="Frutos R."/>
            <person name="Molina D.M."/>
            <person name="Krause P.J."/>
            <person name="Ben Mamoun C."/>
        </authorList>
    </citation>
    <scope>NUCLEOTIDE SEQUENCE [LARGE SCALE GENOMIC DNA]</scope>
    <source>
        <strain evidence="7 8">RI</strain>
    </source>
</reference>
<dbReference type="PANTHER" id="PTHR20661:SF0">
    <property type="entry name" value="PHOSPHATIDYLINOSITOL-GLYCAN BIOSYNTHESIS CLASS W PROTEIN"/>
    <property type="match status" value="1"/>
</dbReference>
<evidence type="ECO:0000256" key="5">
    <source>
        <dbReference type="SAM" id="Phobius"/>
    </source>
</evidence>
<dbReference type="KEGG" id="bmic:BMR1_02g01901"/>
<dbReference type="InterPro" id="IPR009447">
    <property type="entry name" value="PIGW/GWT1"/>
</dbReference>